<dbReference type="Pfam" id="PF20454">
    <property type="entry name" value="GpA_nuclease"/>
    <property type="match status" value="1"/>
</dbReference>
<dbReference type="InterPro" id="IPR008866">
    <property type="entry name" value="Phage_lambda_GpA-like"/>
</dbReference>
<dbReference type="GO" id="GO:0004519">
    <property type="term" value="F:endonuclease activity"/>
    <property type="evidence" value="ECO:0007669"/>
    <property type="project" value="InterPro"/>
</dbReference>
<dbReference type="PATRIC" id="fig|457404.5.peg.575"/>
<protein>
    <recommendedName>
        <fullName evidence="5">Phage terminase large subunit (GpA)</fullName>
    </recommendedName>
</protein>
<accession>H1PQJ5</accession>
<keyword evidence="4" id="KW-1185">Reference proteome</keyword>
<dbReference type="HAMAP" id="MF_04144">
    <property type="entry name" value="TERL_LAMBDA"/>
    <property type="match status" value="1"/>
</dbReference>
<dbReference type="GO" id="GO:0005524">
    <property type="term" value="F:ATP binding"/>
    <property type="evidence" value="ECO:0007669"/>
    <property type="project" value="InterPro"/>
</dbReference>
<evidence type="ECO:0000313" key="3">
    <source>
        <dbReference type="EMBL" id="EHO83670.1"/>
    </source>
</evidence>
<gene>
    <name evidence="3" type="ORF">HMPREF0402_00688</name>
</gene>
<dbReference type="AlphaFoldDB" id="H1PQJ5"/>
<evidence type="ECO:0000259" key="2">
    <source>
        <dbReference type="Pfam" id="PF20454"/>
    </source>
</evidence>
<reference evidence="3 4" key="1">
    <citation type="submission" date="2012-07" db="EMBL/GenBank/DDBJ databases">
        <title>The Genome Sequence of Fusobacterium ulcerans 12_1B.</title>
        <authorList>
            <consortium name="The Broad Institute Genome Sequencing Platform"/>
            <person name="Earl A."/>
            <person name="Ward D."/>
            <person name="Feldgarden M."/>
            <person name="Gevers D."/>
            <person name="Strauss J."/>
            <person name="Ambrose C.E."/>
            <person name="Allen-Vercoe E."/>
            <person name="Walker B."/>
            <person name="Young S.K."/>
            <person name="Zeng Q."/>
            <person name="Gargeya S."/>
            <person name="Fitzgerald M."/>
            <person name="Haas B."/>
            <person name="Abouelleil A."/>
            <person name="Alvarado L."/>
            <person name="Arachchi H.M."/>
            <person name="Berlin A.M."/>
            <person name="Chapman S.B."/>
            <person name="Goldberg J."/>
            <person name="Griggs A."/>
            <person name="Gujja S."/>
            <person name="Hansen M."/>
            <person name="Howarth C."/>
            <person name="Imamovic A."/>
            <person name="Larimer J."/>
            <person name="McCowen C."/>
            <person name="Montmayeur A."/>
            <person name="Murphy C."/>
            <person name="Neiman D."/>
            <person name="Pearson M."/>
            <person name="Priest M."/>
            <person name="Roberts A."/>
            <person name="Saif S."/>
            <person name="Shea T."/>
            <person name="Sisk P."/>
            <person name="Sykes S."/>
            <person name="Wortman J."/>
            <person name="Nusbaum C."/>
            <person name="Birren B."/>
        </authorList>
    </citation>
    <scope>NUCLEOTIDE SEQUENCE [LARGE SCALE GENOMIC DNA]</scope>
    <source>
        <strain evidence="3 4">12_1B</strain>
    </source>
</reference>
<dbReference type="InterPro" id="IPR046453">
    <property type="entry name" value="GpA_ATPase"/>
</dbReference>
<dbReference type="GO" id="GO:0016887">
    <property type="term" value="F:ATP hydrolysis activity"/>
    <property type="evidence" value="ECO:0007669"/>
    <property type="project" value="InterPro"/>
</dbReference>
<dbReference type="HOGENOM" id="CLU_023850_4_1_0"/>
<dbReference type="EMBL" id="AGWJ02000002">
    <property type="protein sequence ID" value="EHO83670.1"/>
    <property type="molecule type" value="Genomic_DNA"/>
</dbReference>
<comment type="caution">
    <text evidence="3">The sequence shown here is derived from an EMBL/GenBank/DDBJ whole genome shotgun (WGS) entry which is preliminary data.</text>
</comment>
<name>H1PQJ5_9FUSO</name>
<dbReference type="InterPro" id="IPR046454">
    <property type="entry name" value="GpA_endonuclease"/>
</dbReference>
<dbReference type="PANTHER" id="PTHR34413:SF2">
    <property type="entry name" value="PROPHAGE TAIL FIBER ASSEMBLY PROTEIN HOMOLOG TFAE-RELATED"/>
    <property type="match status" value="1"/>
</dbReference>
<dbReference type="Proteomes" id="UP000003233">
    <property type="component" value="Unassembled WGS sequence"/>
</dbReference>
<evidence type="ECO:0000313" key="4">
    <source>
        <dbReference type="Proteomes" id="UP000003233"/>
    </source>
</evidence>
<evidence type="ECO:0008006" key="5">
    <source>
        <dbReference type="Google" id="ProtNLM"/>
    </source>
</evidence>
<evidence type="ECO:0000259" key="1">
    <source>
        <dbReference type="Pfam" id="PF05876"/>
    </source>
</evidence>
<feature type="domain" description="Phage terminase large subunit GpA ATPase" evidence="1">
    <location>
        <begin position="42"/>
        <end position="287"/>
    </location>
</feature>
<dbReference type="PANTHER" id="PTHR34413">
    <property type="entry name" value="PROPHAGE TAIL FIBER ASSEMBLY PROTEIN HOMOLOG TFAE-RELATED-RELATED"/>
    <property type="match status" value="1"/>
</dbReference>
<sequence length="615" mass="70550">MSEVHEKTKNLFKDCLSILLPPEDMTVNEWADQHRVLTSESSKEAGQWETARTPYMIEIYESVTKDELRQMTLMMASQLAKSEFILNIFGRYVTLDPCPMLLVQPTDNMASAFSKERLDPMIRECQVVREKIKEAAKRGGDTILHKLFTGGFIAIIGTNSPANLAARPIRIAFMDEVDRYAISSGKEGSPIVLVKKRLQTYEDISKCIITGTPTVKGKSPVESEYENSSQGEWHLKCPKCNKYHPLKFPNLKWEDDDPSSVKMKCEYCGELSTEKEWKRNNQADGIWIHRHPERKAHLGYHLNALASVFRSWEDIVKEFNETKGDKEKLKAFINTVLAETWEEEAPSQDYKKLFQRREKYEAEIPDPVLILTAGIDVQKDWLALEVVGWAANGDKYGIQYKTIHGNLEDSKTWEKLDHELTKDYLFKDGSQLKIFASCIDTGGNHTQRVYDYVYSRQNRIRITGIKGQGGDAVPVNNGTRKTEGKGRNVSIGLLSVGVNALKDITYGSLDIKKGDAGYWHFPKNKEQGYDIEYFMSLTAEVKTYKNKKPEWIKLRERNEALDCRNYALVPFYKYTMNWENLATFTREKLYLLSLYDPMSKAVPRSKISKKGVEID</sequence>
<proteinExistence type="inferred from homology"/>
<dbReference type="InterPro" id="IPR051220">
    <property type="entry name" value="TFA_Chaperone"/>
</dbReference>
<organism evidence="3 4">
    <name type="scientific">Fusobacterium ulcerans 12-1B</name>
    <dbReference type="NCBI Taxonomy" id="457404"/>
    <lineage>
        <taxon>Bacteria</taxon>
        <taxon>Fusobacteriati</taxon>
        <taxon>Fusobacteriota</taxon>
        <taxon>Fusobacteriia</taxon>
        <taxon>Fusobacteriales</taxon>
        <taxon>Fusobacteriaceae</taxon>
        <taxon>Fusobacterium</taxon>
    </lineage>
</organism>
<feature type="domain" description="Terminase large subunit GpA endonuclease" evidence="2">
    <location>
        <begin position="297"/>
        <end position="569"/>
    </location>
</feature>
<dbReference type="BioCyc" id="FSP457404-HMP:GTSQ-690-MONOMER"/>
<dbReference type="RefSeq" id="WP_008696064.1">
    <property type="nucleotide sequence ID" value="NZ_KE161007.1"/>
</dbReference>
<dbReference type="Pfam" id="PF05876">
    <property type="entry name" value="GpA_ATPase"/>
    <property type="match status" value="1"/>
</dbReference>